<dbReference type="AlphaFoldDB" id="A0A6H5I6A9"/>
<reference evidence="13 14" key="1">
    <citation type="submission" date="2020-02" db="EMBL/GenBank/DDBJ databases">
        <authorList>
            <person name="Ferguson B K."/>
        </authorList>
    </citation>
    <scope>NUCLEOTIDE SEQUENCE [LARGE SCALE GENOMIC DNA]</scope>
</reference>
<feature type="compositionally biased region" description="Basic and acidic residues" evidence="11">
    <location>
        <begin position="748"/>
        <end position="803"/>
    </location>
</feature>
<feature type="region of interest" description="Disordered" evidence="11">
    <location>
        <begin position="748"/>
        <end position="823"/>
    </location>
</feature>
<dbReference type="Proteomes" id="UP000479190">
    <property type="component" value="Unassembled WGS sequence"/>
</dbReference>
<feature type="transmembrane region" description="Helical" evidence="12">
    <location>
        <begin position="336"/>
        <end position="354"/>
    </location>
</feature>
<dbReference type="PANTHER" id="PTHR21522:SF61">
    <property type="entry name" value="PROTON CHANNEL OTOPLC"/>
    <property type="match status" value="1"/>
</dbReference>
<evidence type="ECO:0000256" key="3">
    <source>
        <dbReference type="ARBA" id="ARBA00022448"/>
    </source>
</evidence>
<evidence type="ECO:0000256" key="10">
    <source>
        <dbReference type="ARBA" id="ARBA00023303"/>
    </source>
</evidence>
<keyword evidence="14" id="KW-1185">Reference proteome</keyword>
<gene>
    <name evidence="13" type="ORF">TBRA_LOCUS4072</name>
</gene>
<keyword evidence="7 12" id="KW-1133">Transmembrane helix</keyword>
<protein>
    <submittedName>
        <fullName evidence="13">Uncharacterized protein</fullName>
    </submittedName>
</protein>
<feature type="compositionally biased region" description="Gly residues" evidence="11">
    <location>
        <begin position="174"/>
        <end position="190"/>
    </location>
</feature>
<dbReference type="EMBL" id="CADCXV010000667">
    <property type="protein sequence ID" value="CAB0032125.1"/>
    <property type="molecule type" value="Genomic_DNA"/>
</dbReference>
<keyword evidence="8" id="KW-0406">Ion transport</keyword>
<feature type="compositionally biased region" description="Gly residues" evidence="11">
    <location>
        <begin position="86"/>
        <end position="99"/>
    </location>
</feature>
<feature type="compositionally biased region" description="Polar residues" evidence="11">
    <location>
        <begin position="199"/>
        <end position="214"/>
    </location>
</feature>
<evidence type="ECO:0000256" key="4">
    <source>
        <dbReference type="ARBA" id="ARBA00022475"/>
    </source>
</evidence>
<evidence type="ECO:0000313" key="13">
    <source>
        <dbReference type="EMBL" id="CAB0032125.1"/>
    </source>
</evidence>
<feature type="region of interest" description="Disordered" evidence="11">
    <location>
        <begin position="46"/>
        <end position="129"/>
    </location>
</feature>
<comment type="similarity">
    <text evidence="2">Belongs to the otopetrin family.</text>
</comment>
<feature type="region of interest" description="Disordered" evidence="11">
    <location>
        <begin position="490"/>
        <end position="512"/>
    </location>
</feature>
<evidence type="ECO:0000256" key="1">
    <source>
        <dbReference type="ARBA" id="ARBA00004651"/>
    </source>
</evidence>
<feature type="compositionally biased region" description="Low complexity" evidence="11">
    <location>
        <begin position="715"/>
        <end position="726"/>
    </location>
</feature>
<feature type="region of interest" description="Disordered" evidence="11">
    <location>
        <begin position="442"/>
        <end position="461"/>
    </location>
</feature>
<feature type="region of interest" description="Disordered" evidence="11">
    <location>
        <begin position="682"/>
        <end position="735"/>
    </location>
</feature>
<feature type="compositionally biased region" description="Basic residues" evidence="11">
    <location>
        <begin position="541"/>
        <end position="554"/>
    </location>
</feature>
<keyword evidence="4" id="KW-1003">Cell membrane</keyword>
<sequence length="852" mass="94311">MIFRASEKASSSICSRYPRDLFLVISKRQRVTYYIVFFTFTGHRLGHRGGHEAHGQSRRAAGRVDGQRQRRDAAGRQRGYRNDTRGGLGGAEARGGAGRPRGCQARGCSGGGCEKGSGKRQTHHGCTIKKKPKSNADLIWPGLPATLPSPASPSAVIVSPETLSRHSSSSPTRGSGGGVVGTGCGGGTTGTTGSTNSTERALNNTGTTSQASNYQQHHHHHHHDHHSQHHHQSQMGNDTLKSDLNSQQSQPLLPQYALALCQNQQQQSMIPAVCYPVPNYLELEVTTDRHYKHSGCDAFSTTLSALYGKLLVVMGIAFPMAEVISTYIPPSFYEAFYLYLYIGSMLFLVIMYLVTCTCCKSKNRGGPRLVAIVERPRRRQRQSRARRRRRRRRHRRRQPGPAAAQARPALRQLLPAHGRGGLRRRLDDLLGPRVRPVLRARAQHQVPQHHAGPDPGHQDGVHLHTDVLYLSQRQANEGLQSQDAVALRAHAHDRHESLGLAQRPDPGDQARDPHLLQSREQHLEDLAQARYESRPHTFEQRRHRHGPRASRRRGASLATAARPQGPASHVRVPAHQHHGLARPGRQPLPLSLHHRVQSHLRGHTLRHVEEHLQDVAEQQAAHAARGCCGSGGGSTSQPRLQTLAPSLQRGLRRCPQGSVPGHSHPRADHHLAHPVLRADVATRARQSGRDRGQHLRADPVRHVDPGHPRRHVSHAQVALRRQPQPRARQHTARGRADRHVHLLDLHDNRQPLHPGEAHGARADHGAGERRPDHLPDHLHSGRLEALRGDGRPHEAQTRPRDSHVPAGDQSRHVGHQHTGEVQGRVASRAAALLRPVGLDHHHSRIYALGYLL</sequence>
<keyword evidence="9 12" id="KW-0472">Membrane</keyword>
<feature type="compositionally biased region" description="Basic residues" evidence="11">
    <location>
        <begin position="216"/>
        <end position="232"/>
    </location>
</feature>
<comment type="subcellular location">
    <subcellularLocation>
        <location evidence="1">Cell membrane</location>
        <topology evidence="1">Multi-pass membrane protein</topology>
    </subcellularLocation>
</comment>
<evidence type="ECO:0000256" key="6">
    <source>
        <dbReference type="ARBA" id="ARBA00022781"/>
    </source>
</evidence>
<feature type="region of interest" description="Disordered" evidence="11">
    <location>
        <begin position="160"/>
        <end position="246"/>
    </location>
</feature>
<evidence type="ECO:0000313" key="14">
    <source>
        <dbReference type="Proteomes" id="UP000479190"/>
    </source>
</evidence>
<evidence type="ECO:0000256" key="11">
    <source>
        <dbReference type="SAM" id="MobiDB-lite"/>
    </source>
</evidence>
<keyword evidence="6" id="KW-0375">Hydrogen ion transport</keyword>
<feature type="region of interest" description="Disordered" evidence="11">
    <location>
        <begin position="370"/>
        <end position="417"/>
    </location>
</feature>
<feature type="compositionally biased region" description="Basic and acidic residues" evidence="11">
    <location>
        <begin position="65"/>
        <end position="84"/>
    </location>
</feature>
<evidence type="ECO:0000256" key="9">
    <source>
        <dbReference type="ARBA" id="ARBA00023136"/>
    </source>
</evidence>
<feature type="compositionally biased region" description="Basic and acidic residues" evidence="11">
    <location>
        <begin position="687"/>
        <end position="707"/>
    </location>
</feature>
<feature type="compositionally biased region" description="Low complexity" evidence="11">
    <location>
        <begin position="160"/>
        <end position="173"/>
    </location>
</feature>
<feature type="compositionally biased region" description="Basic residues" evidence="11">
    <location>
        <begin position="118"/>
        <end position="129"/>
    </location>
</feature>
<feature type="region of interest" description="Disordered" evidence="11">
    <location>
        <begin position="531"/>
        <end position="588"/>
    </location>
</feature>
<organism evidence="13 14">
    <name type="scientific">Trichogramma brassicae</name>
    <dbReference type="NCBI Taxonomy" id="86971"/>
    <lineage>
        <taxon>Eukaryota</taxon>
        <taxon>Metazoa</taxon>
        <taxon>Ecdysozoa</taxon>
        <taxon>Arthropoda</taxon>
        <taxon>Hexapoda</taxon>
        <taxon>Insecta</taxon>
        <taxon>Pterygota</taxon>
        <taxon>Neoptera</taxon>
        <taxon>Endopterygota</taxon>
        <taxon>Hymenoptera</taxon>
        <taxon>Apocrita</taxon>
        <taxon>Proctotrupomorpha</taxon>
        <taxon>Chalcidoidea</taxon>
        <taxon>Trichogrammatidae</taxon>
        <taxon>Trichogramma</taxon>
    </lineage>
</organism>
<accession>A0A6H5I6A9</accession>
<evidence type="ECO:0000256" key="5">
    <source>
        <dbReference type="ARBA" id="ARBA00022692"/>
    </source>
</evidence>
<evidence type="ECO:0000256" key="12">
    <source>
        <dbReference type="SAM" id="Phobius"/>
    </source>
</evidence>
<name>A0A6H5I6A9_9HYME</name>
<keyword evidence="10" id="KW-0407">Ion channel</keyword>
<feature type="compositionally biased region" description="Basic and acidic residues" evidence="11">
    <location>
        <begin position="531"/>
        <end position="540"/>
    </location>
</feature>
<dbReference type="InterPro" id="IPR004878">
    <property type="entry name" value="Otopetrin"/>
</dbReference>
<evidence type="ECO:0000256" key="7">
    <source>
        <dbReference type="ARBA" id="ARBA00022989"/>
    </source>
</evidence>
<dbReference type="PANTHER" id="PTHR21522">
    <property type="entry name" value="PROTON CHANNEL OTOP"/>
    <property type="match status" value="1"/>
</dbReference>
<evidence type="ECO:0000256" key="8">
    <source>
        <dbReference type="ARBA" id="ARBA00023065"/>
    </source>
</evidence>
<feature type="transmembrane region" description="Helical" evidence="12">
    <location>
        <begin position="306"/>
        <end position="324"/>
    </location>
</feature>
<keyword evidence="5 12" id="KW-0812">Transmembrane</keyword>
<feature type="compositionally biased region" description="Low complexity" evidence="11">
    <location>
        <begin position="399"/>
        <end position="416"/>
    </location>
</feature>
<dbReference type="GO" id="GO:0015252">
    <property type="term" value="F:proton channel activity"/>
    <property type="evidence" value="ECO:0007669"/>
    <property type="project" value="InterPro"/>
</dbReference>
<dbReference type="OrthoDB" id="6429739at2759"/>
<keyword evidence="3" id="KW-0813">Transport</keyword>
<feature type="compositionally biased region" description="Basic residues" evidence="11">
    <location>
        <begin position="376"/>
        <end position="398"/>
    </location>
</feature>
<dbReference type="GO" id="GO:0005886">
    <property type="term" value="C:plasma membrane"/>
    <property type="evidence" value="ECO:0007669"/>
    <property type="project" value="UniProtKB-SubCell"/>
</dbReference>
<evidence type="ECO:0000256" key="2">
    <source>
        <dbReference type="ARBA" id="ARBA00006513"/>
    </source>
</evidence>
<proteinExistence type="inferred from homology"/>